<accession>A0A5D3FAV7</accession>
<sequence length="168" mass="18691">MTALSPREARLAFALLKLQQRRLAAALKRFEPFIDQEPGDKNTARLGEARLGKVAKTEPVEKPVVADRDAFTKHVAALWSTEVEQVEQVRPAFERKLLGEMQARGCAVDENGEVVPGIRFETSTPQQRFYPEDGAEDLLTVIDAEDLPTVDGVDWRQLLPVRPVAGES</sequence>
<organism evidence="1 2">
    <name type="scientific">Actinomadura decatromicini</name>
    <dbReference type="NCBI Taxonomy" id="2604572"/>
    <lineage>
        <taxon>Bacteria</taxon>
        <taxon>Bacillati</taxon>
        <taxon>Actinomycetota</taxon>
        <taxon>Actinomycetes</taxon>
        <taxon>Streptosporangiales</taxon>
        <taxon>Thermomonosporaceae</taxon>
        <taxon>Actinomadura</taxon>
    </lineage>
</organism>
<dbReference type="RefSeq" id="WP_148765661.1">
    <property type="nucleotide sequence ID" value="NZ_VSRQ01000007.1"/>
</dbReference>
<reference evidence="1 2" key="1">
    <citation type="submission" date="2019-08" db="EMBL/GenBank/DDBJ databases">
        <title>Actinomadura sp. nov. CYP1-5 isolated from mountain soil.</title>
        <authorList>
            <person name="Songsumanus A."/>
            <person name="Kuncharoen N."/>
            <person name="Kudo T."/>
            <person name="Yuki M."/>
            <person name="Igarashi Y."/>
            <person name="Tanasupawat S."/>
        </authorList>
    </citation>
    <scope>NUCLEOTIDE SEQUENCE [LARGE SCALE GENOMIC DNA]</scope>
    <source>
        <strain evidence="1 2">CYP1-5</strain>
    </source>
</reference>
<evidence type="ECO:0000313" key="1">
    <source>
        <dbReference type="EMBL" id="TYK45219.1"/>
    </source>
</evidence>
<dbReference type="Proteomes" id="UP000323505">
    <property type="component" value="Unassembled WGS sequence"/>
</dbReference>
<gene>
    <name evidence="1" type="ORF">FXF68_31575</name>
</gene>
<evidence type="ECO:0000313" key="2">
    <source>
        <dbReference type="Proteomes" id="UP000323505"/>
    </source>
</evidence>
<protein>
    <submittedName>
        <fullName evidence="1">Uncharacterized protein</fullName>
    </submittedName>
</protein>
<keyword evidence="2" id="KW-1185">Reference proteome</keyword>
<comment type="caution">
    <text evidence="1">The sequence shown here is derived from an EMBL/GenBank/DDBJ whole genome shotgun (WGS) entry which is preliminary data.</text>
</comment>
<dbReference type="AlphaFoldDB" id="A0A5D3FAV7"/>
<proteinExistence type="predicted"/>
<dbReference type="EMBL" id="VSRQ01000007">
    <property type="protein sequence ID" value="TYK45219.1"/>
    <property type="molecule type" value="Genomic_DNA"/>
</dbReference>
<name>A0A5D3FAV7_9ACTN</name>